<evidence type="ECO:0000256" key="11">
    <source>
        <dbReference type="ARBA" id="ARBA00023157"/>
    </source>
</evidence>
<keyword evidence="18" id="KW-1185">Reference proteome</keyword>
<keyword evidence="13" id="KW-0479">Metal-binding</keyword>
<evidence type="ECO:0000256" key="13">
    <source>
        <dbReference type="PROSITE-ProRule" id="PRU01356"/>
    </source>
</evidence>
<comment type="similarity">
    <text evidence="4">Belongs to the RBT5 family.</text>
</comment>
<dbReference type="GO" id="GO:0046872">
    <property type="term" value="F:metal ion binding"/>
    <property type="evidence" value="ECO:0007669"/>
    <property type="project" value="UniProtKB-UniRule"/>
</dbReference>
<sequence>MSFPQCAEYCLETGLADNSCADVTDISCQCSKSDELITLMTPCLQNLCSSGEATQAVLYWQSICVVALTSVIEVTGFATGSLEPTVRPTMAVTETYATLLTSALVYPTLAPSIDSLLKEFSITGMPTDYLLSESDSISSPTENPFRSSPTDYSFSSSSSLSTGAKAGIAVGAVAIALIVAVVTWIFCRRRKQSKIVTPEIYTGSNEAYMEKMPVVSMTQQAGRPQYSKSPNQPIQRKPVQQNCVYPEMDGGTPVSPVNVSQGNELEGQYWPAGHERRGELAG</sequence>
<evidence type="ECO:0000256" key="10">
    <source>
        <dbReference type="ARBA" id="ARBA00023136"/>
    </source>
</evidence>
<dbReference type="InParanoid" id="A0A1Y2M180"/>
<dbReference type="Proteomes" id="UP000193240">
    <property type="component" value="Unassembled WGS sequence"/>
</dbReference>
<evidence type="ECO:0000256" key="7">
    <source>
        <dbReference type="ARBA" id="ARBA00022692"/>
    </source>
</evidence>
<feature type="compositionally biased region" description="Basic and acidic residues" evidence="14">
    <location>
        <begin position="273"/>
        <end position="282"/>
    </location>
</feature>
<evidence type="ECO:0000256" key="3">
    <source>
        <dbReference type="ARBA" id="ARBA00004613"/>
    </source>
</evidence>
<comment type="subcellular location">
    <subcellularLocation>
        <location evidence="2">Membrane</location>
        <topology evidence="2">Lipid-anchor</topology>
        <topology evidence="2">GPI-anchor</topology>
    </subcellularLocation>
    <subcellularLocation>
        <location evidence="1">Membrane</location>
        <topology evidence="1">Single-pass membrane protein</topology>
    </subcellularLocation>
    <subcellularLocation>
        <location evidence="3">Secreted</location>
    </subcellularLocation>
</comment>
<evidence type="ECO:0000259" key="16">
    <source>
        <dbReference type="PROSITE" id="PS52012"/>
    </source>
</evidence>
<keyword evidence="8" id="KW-0732">Signal</keyword>
<comment type="caution">
    <text evidence="13">Lacks conserved residue(s) required for the propagation of feature annotation.</text>
</comment>
<feature type="transmembrane region" description="Helical" evidence="15">
    <location>
        <begin position="166"/>
        <end position="187"/>
    </location>
</feature>
<dbReference type="Pfam" id="PF05730">
    <property type="entry name" value="CFEM"/>
    <property type="match status" value="1"/>
</dbReference>
<proteinExistence type="inferred from homology"/>
<dbReference type="EMBL" id="KZ107844">
    <property type="protein sequence ID" value="OSS48988.1"/>
    <property type="molecule type" value="Genomic_DNA"/>
</dbReference>
<keyword evidence="7 15" id="KW-0812">Transmembrane</keyword>
<feature type="region of interest" description="Disordered" evidence="14">
    <location>
        <begin position="219"/>
        <end position="282"/>
    </location>
</feature>
<dbReference type="InterPro" id="IPR051694">
    <property type="entry name" value="Immunoregulatory_rcpt-like"/>
</dbReference>
<evidence type="ECO:0000256" key="5">
    <source>
        <dbReference type="ARBA" id="ARBA00022525"/>
    </source>
</evidence>
<dbReference type="GO" id="GO:0005576">
    <property type="term" value="C:extracellular region"/>
    <property type="evidence" value="ECO:0007669"/>
    <property type="project" value="UniProtKB-SubCell"/>
</dbReference>
<keyword evidence="6" id="KW-0325">Glycoprotein</keyword>
<dbReference type="PANTHER" id="PTHR15549">
    <property type="entry name" value="PAIRED IMMUNOGLOBULIN-LIKE TYPE 2 RECEPTOR"/>
    <property type="match status" value="1"/>
</dbReference>
<evidence type="ECO:0000313" key="17">
    <source>
        <dbReference type="EMBL" id="OSS48988.1"/>
    </source>
</evidence>
<name>A0A1Y2M180_EPING</name>
<evidence type="ECO:0000256" key="8">
    <source>
        <dbReference type="ARBA" id="ARBA00022729"/>
    </source>
</evidence>
<evidence type="ECO:0000256" key="1">
    <source>
        <dbReference type="ARBA" id="ARBA00004167"/>
    </source>
</evidence>
<keyword evidence="5" id="KW-0964">Secreted</keyword>
<keyword evidence="9 15" id="KW-1133">Transmembrane helix</keyword>
<evidence type="ECO:0000256" key="14">
    <source>
        <dbReference type="SAM" id="MobiDB-lite"/>
    </source>
</evidence>
<feature type="binding site" description="axial binding residue" evidence="13">
    <location>
        <position position="25"/>
    </location>
    <ligand>
        <name>heme</name>
        <dbReference type="ChEBI" id="CHEBI:30413"/>
    </ligand>
    <ligandPart>
        <name>Fe</name>
        <dbReference type="ChEBI" id="CHEBI:18248"/>
    </ligandPart>
</feature>
<keyword evidence="11" id="KW-1015">Disulfide bond</keyword>
<dbReference type="PROSITE" id="PS52012">
    <property type="entry name" value="CFEM"/>
    <property type="match status" value="1"/>
</dbReference>
<keyword evidence="13" id="KW-0408">Iron</keyword>
<evidence type="ECO:0000256" key="6">
    <source>
        <dbReference type="ARBA" id="ARBA00022622"/>
    </source>
</evidence>
<accession>A0A1Y2M180</accession>
<organism evidence="17 18">
    <name type="scientific">Epicoccum nigrum</name>
    <name type="common">Soil fungus</name>
    <name type="synonym">Epicoccum purpurascens</name>
    <dbReference type="NCBI Taxonomy" id="105696"/>
    <lineage>
        <taxon>Eukaryota</taxon>
        <taxon>Fungi</taxon>
        <taxon>Dikarya</taxon>
        <taxon>Ascomycota</taxon>
        <taxon>Pezizomycotina</taxon>
        <taxon>Dothideomycetes</taxon>
        <taxon>Pleosporomycetidae</taxon>
        <taxon>Pleosporales</taxon>
        <taxon>Pleosporineae</taxon>
        <taxon>Didymellaceae</taxon>
        <taxon>Epicoccum</taxon>
    </lineage>
</organism>
<evidence type="ECO:0000256" key="9">
    <source>
        <dbReference type="ARBA" id="ARBA00022989"/>
    </source>
</evidence>
<dbReference type="AlphaFoldDB" id="A0A1Y2M180"/>
<evidence type="ECO:0000256" key="15">
    <source>
        <dbReference type="SAM" id="Phobius"/>
    </source>
</evidence>
<dbReference type="InterPro" id="IPR008427">
    <property type="entry name" value="Extracellular_membr_CFEM_dom"/>
</dbReference>
<reference evidence="17 18" key="1">
    <citation type="journal article" date="2017" name="Genome Announc.">
        <title>Genome sequence of the saprophytic ascomycete Epicoccum nigrum ICMP 19927 strain isolated from New Zealand.</title>
        <authorList>
            <person name="Fokin M."/>
            <person name="Fleetwood D."/>
            <person name="Weir B.S."/>
            <person name="Villas-Boas S.G."/>
        </authorList>
    </citation>
    <scope>NUCLEOTIDE SEQUENCE [LARGE SCALE GENOMIC DNA]</scope>
    <source>
        <strain evidence="17 18">ICMP 19927</strain>
    </source>
</reference>
<feature type="domain" description="CFEM" evidence="16">
    <location>
        <begin position="1"/>
        <end position="87"/>
    </location>
</feature>
<dbReference type="GO" id="GO:0071944">
    <property type="term" value="C:cell periphery"/>
    <property type="evidence" value="ECO:0007669"/>
    <property type="project" value="UniProtKB-ARBA"/>
</dbReference>
<evidence type="ECO:0000256" key="12">
    <source>
        <dbReference type="ARBA" id="ARBA00023288"/>
    </source>
</evidence>
<evidence type="ECO:0000256" key="4">
    <source>
        <dbReference type="ARBA" id="ARBA00010031"/>
    </source>
</evidence>
<dbReference type="GO" id="GO:0098552">
    <property type="term" value="C:side of membrane"/>
    <property type="evidence" value="ECO:0007669"/>
    <property type="project" value="UniProtKB-KW"/>
</dbReference>
<keyword evidence="6" id="KW-0336">GPI-anchor</keyword>
<protein>
    <recommendedName>
        <fullName evidence="16">CFEM domain-containing protein</fullName>
    </recommendedName>
</protein>
<keyword evidence="10 15" id="KW-0472">Membrane</keyword>
<keyword evidence="13" id="KW-0349">Heme</keyword>
<gene>
    <name evidence="17" type="ORF">B5807_05454</name>
</gene>
<keyword evidence="12" id="KW-0449">Lipoprotein</keyword>
<evidence type="ECO:0000256" key="2">
    <source>
        <dbReference type="ARBA" id="ARBA00004589"/>
    </source>
</evidence>
<evidence type="ECO:0000313" key="18">
    <source>
        <dbReference type="Proteomes" id="UP000193240"/>
    </source>
</evidence>
<feature type="compositionally biased region" description="Polar residues" evidence="14">
    <location>
        <begin position="219"/>
        <end position="243"/>
    </location>
</feature>